<dbReference type="Proteomes" id="UP000189229">
    <property type="component" value="Unassembled WGS sequence"/>
</dbReference>
<dbReference type="SUPFAM" id="SSF140459">
    <property type="entry name" value="PE/PPE dimer-like"/>
    <property type="match status" value="1"/>
</dbReference>
<proteinExistence type="predicted"/>
<dbReference type="EMBL" id="MVBM01000002">
    <property type="protein sequence ID" value="OOK79528.1"/>
    <property type="molecule type" value="Genomic_DNA"/>
</dbReference>
<evidence type="ECO:0000256" key="1">
    <source>
        <dbReference type="SAM" id="MobiDB-lite"/>
    </source>
</evidence>
<evidence type="ECO:0000259" key="2">
    <source>
        <dbReference type="Pfam" id="PF00934"/>
    </source>
</evidence>
<feature type="compositionally biased region" description="Gly residues" evidence="1">
    <location>
        <begin position="166"/>
        <end position="179"/>
    </location>
</feature>
<dbReference type="InterPro" id="IPR038332">
    <property type="entry name" value="PPE_sf"/>
</dbReference>
<feature type="region of interest" description="Disordered" evidence="1">
    <location>
        <begin position="119"/>
        <end position="179"/>
    </location>
</feature>
<dbReference type="InterPro" id="IPR000084">
    <property type="entry name" value="PE-PGRS_N"/>
</dbReference>
<dbReference type="Gene3D" id="1.10.287.850">
    <property type="entry name" value="HP0062-like domain"/>
    <property type="match status" value="1"/>
</dbReference>
<accession>A0A1V3XK93</accession>
<comment type="caution">
    <text evidence="3">The sequence shown here is derived from an EMBL/GenBank/DDBJ whole genome shotgun (WGS) entry which is preliminary data.</text>
</comment>
<protein>
    <submittedName>
        <fullName evidence="3">PE family protein</fullName>
    </submittedName>
</protein>
<reference evidence="3 4" key="1">
    <citation type="submission" date="2017-02" db="EMBL/GenBank/DDBJ databases">
        <title>Complete genome sequences of Mycobacterium kansasii strains isolated from rhesus macaques.</title>
        <authorList>
            <person name="Panda A."/>
            <person name="Nagaraj S."/>
            <person name="Zhao X."/>
            <person name="Tettelin H."/>
            <person name="Detolla L.J."/>
        </authorList>
    </citation>
    <scope>NUCLEOTIDE SEQUENCE [LARGE SCALE GENOMIC DNA]</scope>
    <source>
        <strain evidence="3 4">11-3813</strain>
    </source>
</reference>
<evidence type="ECO:0000313" key="4">
    <source>
        <dbReference type="Proteomes" id="UP000189229"/>
    </source>
</evidence>
<evidence type="ECO:0000313" key="3">
    <source>
        <dbReference type="EMBL" id="OOK79528.1"/>
    </source>
</evidence>
<feature type="compositionally biased region" description="Gly residues" evidence="1">
    <location>
        <begin position="119"/>
        <end position="140"/>
    </location>
</feature>
<feature type="region of interest" description="Disordered" evidence="1">
    <location>
        <begin position="223"/>
        <end position="247"/>
    </location>
</feature>
<sequence>MAIPELLASTATDLERIGSRLSAVNATAVGPTTVLVSAGSDEVSAAVASLFSRHAQEYQAWSARVSTFHAHFVQTLTTGAGMYHAAEAANVSPLQQTLDVVNAPTQLLLGRPLIGNGANGGPGQNGGNGGLLYGDGGNGGSSTTPGQPAVTVVRPAGRQRRRWRAGGAGANGGAGGNGGCSMATGGWRSRRAASIVGATAVMVAPAATPVCGATAARAGRCGRRNRRRRCQPGLSPGSAGAYRRSWA</sequence>
<name>A0A1V3XK93_MYCKA</name>
<feature type="domain" description="PE" evidence="2">
    <location>
        <begin position="2"/>
        <end position="90"/>
    </location>
</feature>
<gene>
    <name evidence="3" type="ORF">BZL30_2270</name>
</gene>
<dbReference type="AlphaFoldDB" id="A0A1V3XK93"/>
<organism evidence="3 4">
    <name type="scientific">Mycobacterium kansasii</name>
    <dbReference type="NCBI Taxonomy" id="1768"/>
    <lineage>
        <taxon>Bacteria</taxon>
        <taxon>Bacillati</taxon>
        <taxon>Actinomycetota</taxon>
        <taxon>Actinomycetes</taxon>
        <taxon>Mycobacteriales</taxon>
        <taxon>Mycobacteriaceae</taxon>
        <taxon>Mycobacterium</taxon>
    </lineage>
</organism>
<dbReference type="Pfam" id="PF00934">
    <property type="entry name" value="PE"/>
    <property type="match status" value="1"/>
</dbReference>